<evidence type="ECO:0000259" key="1">
    <source>
        <dbReference type="SMART" id="SM00849"/>
    </source>
</evidence>
<dbReference type="EMBL" id="JAHWDQ010000004">
    <property type="protein sequence ID" value="MBW2942154.1"/>
    <property type="molecule type" value="Genomic_DNA"/>
</dbReference>
<accession>A0ABS6VUZ4</accession>
<keyword evidence="3" id="KW-1185">Reference proteome</keyword>
<feature type="domain" description="Metallo-beta-lactamase" evidence="1">
    <location>
        <begin position="10"/>
        <end position="234"/>
    </location>
</feature>
<organism evidence="2 3">
    <name type="scientific">Zhongshania aquimaris</name>
    <dbReference type="NCBI Taxonomy" id="2857107"/>
    <lineage>
        <taxon>Bacteria</taxon>
        <taxon>Pseudomonadati</taxon>
        <taxon>Pseudomonadota</taxon>
        <taxon>Gammaproteobacteria</taxon>
        <taxon>Cellvibrionales</taxon>
        <taxon>Spongiibacteraceae</taxon>
        <taxon>Zhongshania</taxon>
    </lineage>
</organism>
<dbReference type="RefSeq" id="WP_219044391.1">
    <property type="nucleotide sequence ID" value="NZ_JAHWDQ010000004.1"/>
</dbReference>
<dbReference type="PANTHER" id="PTHR23131">
    <property type="entry name" value="ENDORIBONUCLEASE LACTB2"/>
    <property type="match status" value="1"/>
</dbReference>
<dbReference type="Proteomes" id="UP001166291">
    <property type="component" value="Unassembled WGS sequence"/>
</dbReference>
<sequence>MKIHQVKTRLSNSYVIEEIHHGEPVLFVVDVAVACHRYVLGFIESDLKYPINSVKAVAFTHDDPDHFGGVLALSALCGAAVFSPYASRRSMHKFFNDPAGVLTRIGTSTRELFRARSRAMYLNRSRDKAAREAPKFIGGSSSGIDNVAEIRRLKNNDSVPGFAEWTLLHTPGHSWDSCCFYHSSSKSIITGDTLLGSGPQQRVVVPAIYANRKQMQGTLGRLAALDIEHIYPGHGSVISNSMAIANEARAFSAGV</sequence>
<evidence type="ECO:0000313" key="3">
    <source>
        <dbReference type="Proteomes" id="UP001166291"/>
    </source>
</evidence>
<evidence type="ECO:0000313" key="2">
    <source>
        <dbReference type="EMBL" id="MBW2942154.1"/>
    </source>
</evidence>
<comment type="caution">
    <text evidence="2">The sequence shown here is derived from an EMBL/GenBank/DDBJ whole genome shotgun (WGS) entry which is preliminary data.</text>
</comment>
<name>A0ABS6VUZ4_9GAMM</name>
<dbReference type="SMART" id="SM00849">
    <property type="entry name" value="Lactamase_B"/>
    <property type="match status" value="1"/>
</dbReference>
<dbReference type="InterPro" id="IPR050662">
    <property type="entry name" value="Sec-metab_biosynth-thioest"/>
</dbReference>
<reference evidence="2" key="1">
    <citation type="submission" date="2021-07" db="EMBL/GenBank/DDBJ databases">
        <title>Zhongshania sp. CAU 1632 isolated from seawater.</title>
        <authorList>
            <person name="Kim W."/>
        </authorList>
    </citation>
    <scope>NUCLEOTIDE SEQUENCE</scope>
    <source>
        <strain evidence="2">CAU 1632</strain>
    </source>
</reference>
<gene>
    <name evidence="2" type="ORF">KXJ70_15260</name>
</gene>
<dbReference type="Pfam" id="PF00753">
    <property type="entry name" value="Lactamase_B"/>
    <property type="match status" value="1"/>
</dbReference>
<dbReference type="InterPro" id="IPR001279">
    <property type="entry name" value="Metallo-B-lactamas"/>
</dbReference>
<dbReference type="PANTHER" id="PTHR23131:SF0">
    <property type="entry name" value="ENDORIBONUCLEASE LACTB2"/>
    <property type="match status" value="1"/>
</dbReference>
<protein>
    <submittedName>
        <fullName evidence="2">MBL fold metallo-hydrolase</fullName>
    </submittedName>
</protein>
<proteinExistence type="predicted"/>